<dbReference type="SUPFAM" id="SSF52540">
    <property type="entry name" value="P-loop containing nucleoside triphosphate hydrolases"/>
    <property type="match status" value="1"/>
</dbReference>
<dbReference type="eggNOG" id="COG1428">
    <property type="taxonomic scope" value="Bacteria"/>
</dbReference>
<dbReference type="Pfam" id="PF01712">
    <property type="entry name" value="dNK"/>
    <property type="match status" value="1"/>
</dbReference>
<dbReference type="CDD" id="cd01673">
    <property type="entry name" value="dNK"/>
    <property type="match status" value="1"/>
</dbReference>
<dbReference type="RefSeq" id="WP_009851735.1">
    <property type="nucleotide sequence ID" value="NZ_DS022295.1"/>
</dbReference>
<sequence length="236" mass="27263">MVEKSLHGTRSESGSSRATRDTRDRPLSQCHICIEGAIGVGKTTLARKLADKLGSDTFFEQVDDNPFIELFYQDPSRNALSVQLSFLFSRLKQWQSLHQQDLFRQGVISDYLFAKDHIFATVTLSDEELALYEQVARLVSVDIQRPDLVIYLQSKPSVIMKRIQQRNRAMERGMKMEYLEKVITAYDQYFFHYQETPLLIVQTDRMNFADHAGAVDSLIERIGNMTSQTEFWADYS</sequence>
<evidence type="ECO:0000259" key="4">
    <source>
        <dbReference type="Pfam" id="PF01712"/>
    </source>
</evidence>
<keyword evidence="6" id="KW-1185">Reference proteome</keyword>
<dbReference type="InterPro" id="IPR031314">
    <property type="entry name" value="DNK_dom"/>
</dbReference>
<dbReference type="STRING" id="314344.AL013_10670"/>
<dbReference type="Gene3D" id="3.40.50.300">
    <property type="entry name" value="P-loop containing nucleotide triphosphate hydrolases"/>
    <property type="match status" value="1"/>
</dbReference>
<dbReference type="PANTHER" id="PTHR10513:SF46">
    <property type="entry name" value="DEOXYGUANOSINE KINASE"/>
    <property type="match status" value="1"/>
</dbReference>
<evidence type="ECO:0000256" key="2">
    <source>
        <dbReference type="PIRSR" id="PIRSR000705-3"/>
    </source>
</evidence>
<feature type="binding site" evidence="2">
    <location>
        <begin position="36"/>
        <end position="44"/>
    </location>
    <ligand>
        <name>ATP</name>
        <dbReference type="ChEBI" id="CHEBI:30616"/>
    </ligand>
</feature>
<feature type="active site" description="Proton acceptor" evidence="1">
    <location>
        <position position="110"/>
    </location>
</feature>
<dbReference type="InParanoid" id="Q0F0B4"/>
<feature type="region of interest" description="Disordered" evidence="3">
    <location>
        <begin position="1"/>
        <end position="23"/>
    </location>
</feature>
<dbReference type="GO" id="GO:0005737">
    <property type="term" value="C:cytoplasm"/>
    <property type="evidence" value="ECO:0007669"/>
    <property type="project" value="TreeGrafter"/>
</dbReference>
<dbReference type="EMBL" id="AATS01000004">
    <property type="protein sequence ID" value="EAU55114.1"/>
    <property type="molecule type" value="Genomic_DNA"/>
</dbReference>
<dbReference type="PIRSF" id="PIRSF000705">
    <property type="entry name" value="DNK"/>
    <property type="match status" value="1"/>
</dbReference>
<keyword evidence="5" id="KW-0418">Kinase</keyword>
<dbReference type="InterPro" id="IPR027417">
    <property type="entry name" value="P-loop_NTPase"/>
</dbReference>
<evidence type="ECO:0000313" key="6">
    <source>
        <dbReference type="Proteomes" id="UP000005297"/>
    </source>
</evidence>
<feature type="domain" description="Deoxynucleoside kinase" evidence="4">
    <location>
        <begin position="32"/>
        <end position="223"/>
    </location>
</feature>
<name>Q0F0B4_9PROT</name>
<dbReference type="HOGENOM" id="CLU_030466_2_0_0"/>
<organism evidence="5 6">
    <name type="scientific">Mariprofundus ferrooxydans PV-1</name>
    <dbReference type="NCBI Taxonomy" id="314345"/>
    <lineage>
        <taxon>Bacteria</taxon>
        <taxon>Pseudomonadati</taxon>
        <taxon>Pseudomonadota</taxon>
        <taxon>Candidatius Mariprofundia</taxon>
        <taxon>Mariprofundales</taxon>
        <taxon>Mariprofundaceae</taxon>
        <taxon>Mariprofundus</taxon>
    </lineage>
</organism>
<protein>
    <submittedName>
        <fullName evidence="5">Deoxynucleoside kinase</fullName>
    </submittedName>
</protein>
<dbReference type="InterPro" id="IPR050566">
    <property type="entry name" value="Deoxyribonucleoside_kinase"/>
</dbReference>
<dbReference type="OrthoDB" id="9776634at2"/>
<dbReference type="InterPro" id="IPR002624">
    <property type="entry name" value="DCK/DGK"/>
</dbReference>
<dbReference type="Proteomes" id="UP000005297">
    <property type="component" value="Unassembled WGS sequence"/>
</dbReference>
<keyword evidence="2" id="KW-0547">Nucleotide-binding</keyword>
<evidence type="ECO:0000313" key="5">
    <source>
        <dbReference type="EMBL" id="EAU55114.1"/>
    </source>
</evidence>
<feature type="compositionally biased region" description="Basic and acidic residues" evidence="3">
    <location>
        <begin position="1"/>
        <end position="10"/>
    </location>
</feature>
<feature type="binding site" evidence="2">
    <location>
        <begin position="162"/>
        <end position="166"/>
    </location>
    <ligand>
        <name>ATP</name>
        <dbReference type="ChEBI" id="CHEBI:30616"/>
    </ligand>
</feature>
<accession>Q0F0B4</accession>
<reference evidence="5 6" key="1">
    <citation type="submission" date="2006-09" db="EMBL/GenBank/DDBJ databases">
        <authorList>
            <person name="Emerson D."/>
            <person name="Ferriera S."/>
            <person name="Johnson J."/>
            <person name="Kravitz S."/>
            <person name="Halpern A."/>
            <person name="Remington K."/>
            <person name="Beeson K."/>
            <person name="Tran B."/>
            <person name="Rogers Y.-H."/>
            <person name="Friedman R."/>
            <person name="Venter J.C."/>
        </authorList>
    </citation>
    <scope>NUCLEOTIDE SEQUENCE [LARGE SCALE GENOMIC DNA]</scope>
    <source>
        <strain evidence="5 6">PV-1</strain>
    </source>
</reference>
<dbReference type="GO" id="GO:0005524">
    <property type="term" value="F:ATP binding"/>
    <property type="evidence" value="ECO:0007669"/>
    <property type="project" value="UniProtKB-KW"/>
</dbReference>
<evidence type="ECO:0000256" key="3">
    <source>
        <dbReference type="SAM" id="MobiDB-lite"/>
    </source>
</evidence>
<keyword evidence="5" id="KW-0808">Transferase</keyword>
<dbReference type="PANTHER" id="PTHR10513">
    <property type="entry name" value="DEOXYNUCLEOSIDE KINASE"/>
    <property type="match status" value="1"/>
</dbReference>
<evidence type="ECO:0000256" key="1">
    <source>
        <dbReference type="PIRSR" id="PIRSR000705-1"/>
    </source>
</evidence>
<proteinExistence type="predicted"/>
<gene>
    <name evidence="5" type="ORF">SPV1_07214</name>
</gene>
<dbReference type="GO" id="GO:0019136">
    <property type="term" value="F:deoxynucleoside kinase activity"/>
    <property type="evidence" value="ECO:0007669"/>
    <property type="project" value="InterPro"/>
</dbReference>
<comment type="caution">
    <text evidence="5">The sequence shown here is derived from an EMBL/GenBank/DDBJ whole genome shotgun (WGS) entry which is preliminary data.</text>
</comment>
<dbReference type="AlphaFoldDB" id="Q0F0B4"/>
<keyword evidence="2" id="KW-0067">ATP-binding</keyword>